<evidence type="ECO:0000256" key="5">
    <source>
        <dbReference type="SAM" id="MobiDB-lite"/>
    </source>
</evidence>
<dbReference type="PANTHER" id="PTHR43065">
    <property type="entry name" value="SENSOR HISTIDINE KINASE"/>
    <property type="match status" value="1"/>
</dbReference>
<dbReference type="CDD" id="cd12915">
    <property type="entry name" value="PDC2_DGC_like"/>
    <property type="match status" value="1"/>
</dbReference>
<feature type="modified residue" description="4-aspartylphosphate" evidence="4">
    <location>
        <position position="676"/>
    </location>
</feature>
<dbReference type="Gene3D" id="3.30.565.10">
    <property type="entry name" value="Histidine kinase-like ATPase, C-terminal domain"/>
    <property type="match status" value="1"/>
</dbReference>
<keyword evidence="6" id="KW-0812">Transmembrane</keyword>
<feature type="region of interest" description="Disordered" evidence="5">
    <location>
        <begin position="1"/>
        <end position="25"/>
    </location>
</feature>
<dbReference type="EC" id="2.7.13.3" evidence="2"/>
<evidence type="ECO:0000256" key="1">
    <source>
        <dbReference type="ARBA" id="ARBA00000085"/>
    </source>
</evidence>
<dbReference type="InterPro" id="IPR036890">
    <property type="entry name" value="HATPase_C_sf"/>
</dbReference>
<keyword evidence="6" id="KW-1133">Transmembrane helix</keyword>
<dbReference type="Pfam" id="PF02518">
    <property type="entry name" value="HATPase_c"/>
    <property type="match status" value="1"/>
</dbReference>
<dbReference type="PROSITE" id="PS50109">
    <property type="entry name" value="HIS_KIN"/>
    <property type="match status" value="1"/>
</dbReference>
<dbReference type="Gene3D" id="3.30.450.20">
    <property type="entry name" value="PAS domain"/>
    <property type="match status" value="2"/>
</dbReference>
<comment type="caution">
    <text evidence="9">The sequence shown here is derived from an EMBL/GenBank/DDBJ whole genome shotgun (WGS) entry which is preliminary data.</text>
</comment>
<dbReference type="SUPFAM" id="SSF47384">
    <property type="entry name" value="Homodimeric domain of signal transducing histidine kinase"/>
    <property type="match status" value="1"/>
</dbReference>
<accession>A0A3D8K782</accession>
<organism evidence="9 10">
    <name type="scientific">Trinickia dinghuensis</name>
    <dbReference type="NCBI Taxonomy" id="2291023"/>
    <lineage>
        <taxon>Bacteria</taxon>
        <taxon>Pseudomonadati</taxon>
        <taxon>Pseudomonadota</taxon>
        <taxon>Betaproteobacteria</taxon>
        <taxon>Burkholderiales</taxon>
        <taxon>Burkholderiaceae</taxon>
        <taxon>Trinickia</taxon>
    </lineage>
</organism>
<keyword evidence="6" id="KW-0472">Membrane</keyword>
<dbReference type="CDD" id="cd12914">
    <property type="entry name" value="PDC1_DGC_like"/>
    <property type="match status" value="1"/>
</dbReference>
<name>A0A3D8K782_9BURK</name>
<dbReference type="OrthoDB" id="5389366at2"/>
<dbReference type="Gene3D" id="3.40.50.2300">
    <property type="match status" value="1"/>
</dbReference>
<dbReference type="SMART" id="SM00387">
    <property type="entry name" value="HATPase_c"/>
    <property type="match status" value="1"/>
</dbReference>
<feature type="transmembrane region" description="Helical" evidence="6">
    <location>
        <begin position="36"/>
        <end position="58"/>
    </location>
</feature>
<dbReference type="PANTHER" id="PTHR43065:SF49">
    <property type="entry name" value="HISTIDINE KINASE"/>
    <property type="match status" value="1"/>
</dbReference>
<feature type="domain" description="Response regulatory" evidence="8">
    <location>
        <begin position="621"/>
        <end position="739"/>
    </location>
</feature>
<keyword evidence="3 4" id="KW-0597">Phosphoprotein</keyword>
<evidence type="ECO:0000259" key="8">
    <source>
        <dbReference type="PROSITE" id="PS50110"/>
    </source>
</evidence>
<proteinExistence type="predicted"/>
<dbReference type="Pfam" id="PF00072">
    <property type="entry name" value="Response_reg"/>
    <property type="match status" value="1"/>
</dbReference>
<dbReference type="InterPro" id="IPR003661">
    <property type="entry name" value="HisK_dim/P_dom"/>
</dbReference>
<comment type="catalytic activity">
    <reaction evidence="1">
        <text>ATP + protein L-histidine = ADP + protein N-phospho-L-histidine.</text>
        <dbReference type="EC" id="2.7.13.3"/>
    </reaction>
</comment>
<evidence type="ECO:0000256" key="2">
    <source>
        <dbReference type="ARBA" id="ARBA00012438"/>
    </source>
</evidence>
<dbReference type="InterPro" id="IPR001789">
    <property type="entry name" value="Sig_transdc_resp-reg_receiver"/>
</dbReference>
<evidence type="ECO:0000259" key="7">
    <source>
        <dbReference type="PROSITE" id="PS50109"/>
    </source>
</evidence>
<evidence type="ECO:0000256" key="3">
    <source>
        <dbReference type="ARBA" id="ARBA00022553"/>
    </source>
</evidence>
<dbReference type="InterPro" id="IPR004358">
    <property type="entry name" value="Sig_transdc_His_kin-like_C"/>
</dbReference>
<dbReference type="InterPro" id="IPR005467">
    <property type="entry name" value="His_kinase_dom"/>
</dbReference>
<dbReference type="InterPro" id="IPR036097">
    <property type="entry name" value="HisK_dim/P_sf"/>
</dbReference>
<protein>
    <recommendedName>
        <fullName evidence="2">histidine kinase</fullName>
        <ecNumber evidence="2">2.7.13.3</ecNumber>
    </recommendedName>
</protein>
<feature type="domain" description="Histidine kinase" evidence="7">
    <location>
        <begin position="381"/>
        <end position="598"/>
    </location>
</feature>
<dbReference type="AlphaFoldDB" id="A0A3D8K782"/>
<evidence type="ECO:0000313" key="9">
    <source>
        <dbReference type="EMBL" id="RDV00756.1"/>
    </source>
</evidence>
<dbReference type="SUPFAM" id="SSF52172">
    <property type="entry name" value="CheY-like"/>
    <property type="match status" value="1"/>
</dbReference>
<dbReference type="GO" id="GO:0000155">
    <property type="term" value="F:phosphorelay sensor kinase activity"/>
    <property type="evidence" value="ECO:0007669"/>
    <property type="project" value="InterPro"/>
</dbReference>
<dbReference type="InterPro" id="IPR011006">
    <property type="entry name" value="CheY-like_superfamily"/>
</dbReference>
<dbReference type="SMART" id="SM00388">
    <property type="entry name" value="HisKA"/>
    <property type="match status" value="1"/>
</dbReference>
<evidence type="ECO:0000256" key="6">
    <source>
        <dbReference type="SAM" id="Phobius"/>
    </source>
</evidence>
<keyword evidence="10" id="KW-1185">Reference proteome</keyword>
<reference evidence="9 10" key="1">
    <citation type="submission" date="2018-08" db="EMBL/GenBank/DDBJ databases">
        <title>Paraburkholderia sp. DHOM06 isolated from forest soil.</title>
        <authorList>
            <person name="Gao Z.-H."/>
            <person name="Qiu L.-H."/>
        </authorList>
    </citation>
    <scope>NUCLEOTIDE SEQUENCE [LARGE SCALE GENOMIC DNA]</scope>
    <source>
        <strain evidence="9 10">DHOM06</strain>
    </source>
</reference>
<dbReference type="CDD" id="cd00156">
    <property type="entry name" value="REC"/>
    <property type="match status" value="1"/>
</dbReference>
<feature type="transmembrane region" description="Helical" evidence="6">
    <location>
        <begin position="317"/>
        <end position="339"/>
    </location>
</feature>
<dbReference type="RefSeq" id="WP_115532027.1">
    <property type="nucleotide sequence ID" value="NZ_QRGA01000001.1"/>
</dbReference>
<dbReference type="Proteomes" id="UP000256838">
    <property type="component" value="Unassembled WGS sequence"/>
</dbReference>
<sequence length="753" mass="81186">MTRRLDDTTANALPEDRQDDSAALGMPEPDFAVRRVTLIALLAAAIILPGVYAAAVAYTNFRARTASATDATVRTVRIAEEHALKVFDLNETLDARVDDLVRGLGDDAIRTHEAEIHHKLEDIGGGYPQVASVSIFGPEGMLLANSRYYPAPHASIATRDDFVGIRGGHVLEHVSKVMVWHAGSGEAVFNTGIARRGPNGAFAGLVSVALRRSYFESFYRELLGPERGAMTMMLTRTDGAVLASYPPRPESAVVAPGFSAALAAGSHSGVLRLPGTDAKRVRQDGQILAYRQVGAYPVYVLCTYSESAIWSAWYRRALVFGASIFTPSIVLWFVLAFSLRRLAAEKQAWERWQAEASMRRSIETAYRQSRKMEALGNLVGTVAHDFNNLLTIVATNVQIARRRGAAGIDRELGAIERALKNGQSLTRQLLGVARKQPLRNETIDLSRWTAASQELLRASLGAKAALVVDIGRDVWPIEVDSAELELALINVAVNARDAMPSGGRFTMRAMNVRLEPEGGFALTGEFVQISLEDTGAGMPPDVLAHAFEPLFTTKPKGMGTGLGLPQVFAFCDRSGGLATIDSAPGIGTSVRLYLPRAHDVPAAAPVAPQRAAEIAPAGGLHVLLVEDNDEVAAGTEALLRMMDHRVTCAFNADAALRLIADTLSRPADPFDVLISDIHMPGTANGIDLAEAAQALDAPLPVILITGYAQELERARNVNVRVLSKPFDIALLESMLQTIRREREGRVPAHGKAI</sequence>
<dbReference type="Gene3D" id="1.10.287.130">
    <property type="match status" value="1"/>
</dbReference>
<dbReference type="SMART" id="SM00448">
    <property type="entry name" value="REC"/>
    <property type="match status" value="1"/>
</dbReference>
<dbReference type="PROSITE" id="PS50110">
    <property type="entry name" value="RESPONSE_REGULATORY"/>
    <property type="match status" value="1"/>
</dbReference>
<dbReference type="PRINTS" id="PR00344">
    <property type="entry name" value="BCTRLSENSOR"/>
</dbReference>
<dbReference type="SUPFAM" id="SSF55874">
    <property type="entry name" value="ATPase domain of HSP90 chaperone/DNA topoisomerase II/histidine kinase"/>
    <property type="match status" value="1"/>
</dbReference>
<gene>
    <name evidence="9" type="ORF">DWV00_03120</name>
</gene>
<dbReference type="InterPro" id="IPR003594">
    <property type="entry name" value="HATPase_dom"/>
</dbReference>
<evidence type="ECO:0000313" key="10">
    <source>
        <dbReference type="Proteomes" id="UP000256838"/>
    </source>
</evidence>
<evidence type="ECO:0000256" key="4">
    <source>
        <dbReference type="PROSITE-ProRule" id="PRU00169"/>
    </source>
</evidence>
<dbReference type="EMBL" id="QRGA01000001">
    <property type="protein sequence ID" value="RDV00756.1"/>
    <property type="molecule type" value="Genomic_DNA"/>
</dbReference>